<dbReference type="EMBL" id="CAUYUJ010015237">
    <property type="protein sequence ID" value="CAK0851429.1"/>
    <property type="molecule type" value="Genomic_DNA"/>
</dbReference>
<keyword evidence="3" id="KW-1185">Reference proteome</keyword>
<evidence type="ECO:0000256" key="1">
    <source>
        <dbReference type="SAM" id="MobiDB-lite"/>
    </source>
</evidence>
<gene>
    <name evidence="2" type="ORF">PCOR1329_LOCUS43584</name>
</gene>
<evidence type="ECO:0000313" key="3">
    <source>
        <dbReference type="Proteomes" id="UP001189429"/>
    </source>
</evidence>
<evidence type="ECO:0000313" key="2">
    <source>
        <dbReference type="EMBL" id="CAK0851429.1"/>
    </source>
</evidence>
<protein>
    <submittedName>
        <fullName evidence="2">Uncharacterized protein</fullName>
    </submittedName>
</protein>
<accession>A0ABN9TYM7</accession>
<organism evidence="2 3">
    <name type="scientific">Prorocentrum cordatum</name>
    <dbReference type="NCBI Taxonomy" id="2364126"/>
    <lineage>
        <taxon>Eukaryota</taxon>
        <taxon>Sar</taxon>
        <taxon>Alveolata</taxon>
        <taxon>Dinophyceae</taxon>
        <taxon>Prorocentrales</taxon>
        <taxon>Prorocentraceae</taxon>
        <taxon>Prorocentrum</taxon>
    </lineage>
</organism>
<sequence length="102" mass="10894">MAAPGGATRLDLSSGRPLDLSARLHGSPQAWKPASDTSWLHDALAAKLPPTPTTTPSNRCATTWIPEARQRHQLAHQAQCSDRGGASAVAAWRRRVPGRRGP</sequence>
<comment type="caution">
    <text evidence="2">The sequence shown here is derived from an EMBL/GenBank/DDBJ whole genome shotgun (WGS) entry which is preliminary data.</text>
</comment>
<feature type="region of interest" description="Disordered" evidence="1">
    <location>
        <begin position="78"/>
        <end position="102"/>
    </location>
</feature>
<dbReference type="Proteomes" id="UP001189429">
    <property type="component" value="Unassembled WGS sequence"/>
</dbReference>
<proteinExistence type="predicted"/>
<name>A0ABN9TYM7_9DINO</name>
<feature type="region of interest" description="Disordered" evidence="1">
    <location>
        <begin position="1"/>
        <end position="34"/>
    </location>
</feature>
<reference evidence="2" key="1">
    <citation type="submission" date="2023-10" db="EMBL/GenBank/DDBJ databases">
        <authorList>
            <person name="Chen Y."/>
            <person name="Shah S."/>
            <person name="Dougan E. K."/>
            <person name="Thang M."/>
            <person name="Chan C."/>
        </authorList>
    </citation>
    <scope>NUCLEOTIDE SEQUENCE [LARGE SCALE GENOMIC DNA]</scope>
</reference>
<feature type="compositionally biased region" description="Basic residues" evidence="1">
    <location>
        <begin position="92"/>
        <end position="102"/>
    </location>
</feature>